<reference evidence="2" key="1">
    <citation type="submission" date="2013-12" db="EMBL/GenBank/DDBJ databases">
        <title>A Varibaculum cambriense genome reconstructed from a premature infant gut community with otherwise low bacterial novelty that shifts toward anaerobic metabolism during the third week of life.</title>
        <authorList>
            <person name="Brown C.T."/>
            <person name="Sharon I."/>
            <person name="Thomas B.C."/>
            <person name="Castelle C.J."/>
            <person name="Morowitz M.J."/>
            <person name="Banfield J.F."/>
        </authorList>
    </citation>
    <scope>NUCLEOTIDE SEQUENCE</scope>
</reference>
<keyword evidence="1" id="KW-0472">Membrane</keyword>
<protein>
    <submittedName>
        <fullName evidence="2">Uncharacterized protein</fullName>
    </submittedName>
</protein>
<keyword evidence="1" id="KW-1133">Transmembrane helix</keyword>
<sequence length="25" mass="2942">MLEVIAVCIISLVKVFTWFLLIRFS</sequence>
<accession>W1XMW6</accession>
<feature type="non-terminal residue" evidence="2">
    <location>
        <position position="25"/>
    </location>
</feature>
<comment type="caution">
    <text evidence="2">The sequence shown here is derived from an EMBL/GenBank/DDBJ whole genome shotgun (WGS) entry which is preliminary data.</text>
</comment>
<dbReference type="AlphaFoldDB" id="W1XMW6"/>
<dbReference type="EMBL" id="AZMM01013916">
    <property type="protein sequence ID" value="ETJ31597.1"/>
    <property type="molecule type" value="Genomic_DNA"/>
</dbReference>
<organism evidence="2">
    <name type="scientific">human gut metagenome</name>
    <dbReference type="NCBI Taxonomy" id="408170"/>
    <lineage>
        <taxon>unclassified sequences</taxon>
        <taxon>metagenomes</taxon>
        <taxon>organismal metagenomes</taxon>
    </lineage>
</organism>
<name>W1XMW6_9ZZZZ</name>
<evidence type="ECO:0000313" key="2">
    <source>
        <dbReference type="EMBL" id="ETJ31597.1"/>
    </source>
</evidence>
<proteinExistence type="predicted"/>
<feature type="transmembrane region" description="Helical" evidence="1">
    <location>
        <begin position="6"/>
        <end position="24"/>
    </location>
</feature>
<evidence type="ECO:0000256" key="1">
    <source>
        <dbReference type="SAM" id="Phobius"/>
    </source>
</evidence>
<keyword evidence="1" id="KW-0812">Transmembrane</keyword>
<gene>
    <name evidence="2" type="ORF">Q604_UNBC13916G0001</name>
</gene>